<accession>A0ABU5CAZ1</accession>
<evidence type="ECO:0000256" key="4">
    <source>
        <dbReference type="ARBA" id="ARBA00022839"/>
    </source>
</evidence>
<comment type="catalytic activity">
    <reaction evidence="5">
        <text>Exonucleolytic cleavage in either 5'- to 3'- or 3'- to 5'-direction to yield nucleoside 5'-phosphates.</text>
        <dbReference type="EC" id="3.1.11.6"/>
    </reaction>
</comment>
<keyword evidence="3 5" id="KW-0378">Hydrolase</keyword>
<dbReference type="CDD" id="cd04489">
    <property type="entry name" value="ExoVII_LU_OBF"/>
    <property type="match status" value="1"/>
</dbReference>
<keyword evidence="9" id="KW-1185">Reference proteome</keyword>
<evidence type="ECO:0000259" key="7">
    <source>
        <dbReference type="Pfam" id="PF13742"/>
    </source>
</evidence>
<reference evidence="8 9" key="1">
    <citation type="submission" date="2023-10" db="EMBL/GenBank/DDBJ databases">
        <title>Virgibacillus halophilus 5B73C genome.</title>
        <authorList>
            <person name="Miliotis G."/>
            <person name="Sengupta P."/>
            <person name="Hameed A."/>
            <person name="Chuvochina M."/>
            <person name="Mcdonagh F."/>
            <person name="Simpson A.C."/>
            <person name="Singh N.K."/>
            <person name="Rekha P.D."/>
            <person name="Raman K."/>
            <person name="Hugenholtz P."/>
            <person name="Venkateswaran K."/>
        </authorList>
    </citation>
    <scope>NUCLEOTIDE SEQUENCE [LARGE SCALE GENOMIC DNA]</scope>
    <source>
        <strain evidence="8 9">5B73C</strain>
    </source>
</reference>
<feature type="domain" description="Exonuclease VII large subunit C-terminal" evidence="6">
    <location>
        <begin position="124"/>
        <end position="329"/>
    </location>
</feature>
<dbReference type="EC" id="3.1.11.6" evidence="5"/>
<dbReference type="Pfam" id="PF02601">
    <property type="entry name" value="Exonuc_VII_L"/>
    <property type="match status" value="1"/>
</dbReference>
<comment type="function">
    <text evidence="5">Bidirectionally degrades single-stranded DNA into large acid-insoluble oligonucleotides, which are then degraded further into small acid-soluble oligonucleotides.</text>
</comment>
<keyword evidence="1 5" id="KW-0963">Cytoplasm</keyword>
<gene>
    <name evidence="5 8" type="primary">xseA</name>
    <name evidence="8" type="ORF">RWE15_21900</name>
</gene>
<dbReference type="GO" id="GO:0008855">
    <property type="term" value="F:exodeoxyribonuclease VII activity"/>
    <property type="evidence" value="ECO:0007669"/>
    <property type="project" value="UniProtKB-EC"/>
</dbReference>
<organism evidence="8 9">
    <name type="scientific">Tigheibacillus halophilus</name>
    <dbReference type="NCBI Taxonomy" id="361280"/>
    <lineage>
        <taxon>Bacteria</taxon>
        <taxon>Bacillati</taxon>
        <taxon>Bacillota</taxon>
        <taxon>Bacilli</taxon>
        <taxon>Bacillales</taxon>
        <taxon>Bacillaceae</taxon>
        <taxon>Tigheibacillus</taxon>
    </lineage>
</organism>
<dbReference type="InterPro" id="IPR003753">
    <property type="entry name" value="Exonuc_VII_L"/>
</dbReference>
<dbReference type="Pfam" id="PF13742">
    <property type="entry name" value="tRNA_anti_2"/>
    <property type="match status" value="1"/>
</dbReference>
<sequence length="332" mass="37674">MEKYLTVTALTKYIKRKLDIDPHLRSVWLKGEISNFKHHSRGHMYMTIKDDHARIQAVMFAGNNRYLKFIPENGMHVLIHGDISVFEASGQYQIYIQRMEPDGFGSLYLAFEQLKTSLSQRGFFSNDHKQEIPAFPNRIGVVTSPTGAAVRDIITTIKRRYPVAAITVVPALVQGVHAGNDIARAIRFANQLNQFDVLIVGRGGGSIEELWGFNEQVVAEAIYESRIPIISAVGHETDVTISDYVADLRAPTPTGAAELAVPSIYEVLGTLGAMKRSMQQSMDNLLTSENRHLKRLMRSYAFRYPEQLLRQKEQEMDKLSERFKKKHTNHSR</sequence>
<dbReference type="InterPro" id="IPR025824">
    <property type="entry name" value="OB-fold_nuc-bd_dom"/>
</dbReference>
<proteinExistence type="inferred from homology"/>
<keyword evidence="2 5" id="KW-0540">Nuclease</keyword>
<evidence type="ECO:0000256" key="5">
    <source>
        <dbReference type="HAMAP-Rule" id="MF_00378"/>
    </source>
</evidence>
<evidence type="ECO:0000256" key="1">
    <source>
        <dbReference type="ARBA" id="ARBA00022490"/>
    </source>
</evidence>
<dbReference type="InterPro" id="IPR020579">
    <property type="entry name" value="Exonuc_VII_lsu_C"/>
</dbReference>
<comment type="subunit">
    <text evidence="5">Heterooligomer composed of large and small subunits.</text>
</comment>
<comment type="similarity">
    <text evidence="5">Belongs to the XseA family.</text>
</comment>
<name>A0ABU5CAZ1_9BACI</name>
<evidence type="ECO:0000313" key="8">
    <source>
        <dbReference type="EMBL" id="MDY0396483.1"/>
    </source>
</evidence>
<evidence type="ECO:0000259" key="6">
    <source>
        <dbReference type="Pfam" id="PF02601"/>
    </source>
</evidence>
<protein>
    <recommendedName>
        <fullName evidence="5">Exodeoxyribonuclease 7 large subunit</fullName>
        <ecNumber evidence="5">3.1.11.6</ecNumber>
    </recommendedName>
    <alternativeName>
        <fullName evidence="5">Exodeoxyribonuclease VII large subunit</fullName>
        <shortName evidence="5">Exonuclease VII large subunit</shortName>
    </alternativeName>
</protein>
<dbReference type="PANTHER" id="PTHR30008">
    <property type="entry name" value="EXODEOXYRIBONUCLEASE 7 LARGE SUBUNIT"/>
    <property type="match status" value="1"/>
</dbReference>
<evidence type="ECO:0000256" key="3">
    <source>
        <dbReference type="ARBA" id="ARBA00022801"/>
    </source>
</evidence>
<dbReference type="PANTHER" id="PTHR30008:SF0">
    <property type="entry name" value="EXODEOXYRIBONUCLEASE 7 LARGE SUBUNIT"/>
    <property type="match status" value="1"/>
</dbReference>
<evidence type="ECO:0000256" key="2">
    <source>
        <dbReference type="ARBA" id="ARBA00022722"/>
    </source>
</evidence>
<evidence type="ECO:0000313" key="9">
    <source>
        <dbReference type="Proteomes" id="UP001281447"/>
    </source>
</evidence>
<dbReference type="NCBIfam" id="TIGR00237">
    <property type="entry name" value="xseA"/>
    <property type="match status" value="1"/>
</dbReference>
<comment type="subcellular location">
    <subcellularLocation>
        <location evidence="5">Cytoplasm</location>
    </subcellularLocation>
</comment>
<comment type="caution">
    <text evidence="8">The sequence shown here is derived from an EMBL/GenBank/DDBJ whole genome shotgun (WGS) entry which is preliminary data.</text>
</comment>
<keyword evidence="4 5" id="KW-0269">Exonuclease</keyword>
<feature type="domain" description="OB-fold nucleic acid binding" evidence="7">
    <location>
        <begin position="5"/>
        <end position="100"/>
    </location>
</feature>
<dbReference type="HAMAP" id="MF_00378">
    <property type="entry name" value="Exonuc_7_L"/>
    <property type="match status" value="1"/>
</dbReference>
<dbReference type="EMBL" id="JAWDIP010000004">
    <property type="protein sequence ID" value="MDY0396483.1"/>
    <property type="molecule type" value="Genomic_DNA"/>
</dbReference>
<dbReference type="Proteomes" id="UP001281447">
    <property type="component" value="Unassembled WGS sequence"/>
</dbReference>